<dbReference type="Proteomes" id="UP000298493">
    <property type="component" value="Unassembled WGS sequence"/>
</dbReference>
<proteinExistence type="predicted"/>
<gene>
    <name evidence="1" type="ORF">E6O75_ATG05964</name>
</gene>
<reference evidence="1 2" key="1">
    <citation type="submission" date="2019-04" db="EMBL/GenBank/DDBJ databases">
        <title>High contiguity whole genome sequence and gene annotation resource for two Venturia nashicola isolates.</title>
        <authorList>
            <person name="Prokchorchik M."/>
            <person name="Won K."/>
            <person name="Lee Y."/>
            <person name="Choi E.D."/>
            <person name="Segonzac C."/>
            <person name="Sohn K.H."/>
        </authorList>
    </citation>
    <scope>NUCLEOTIDE SEQUENCE [LARGE SCALE GENOMIC DNA]</scope>
    <source>
        <strain evidence="1 2">PRI2</strain>
    </source>
</reference>
<dbReference type="EMBL" id="SNSC02000013">
    <property type="protein sequence ID" value="TID18843.1"/>
    <property type="molecule type" value="Genomic_DNA"/>
</dbReference>
<keyword evidence="2" id="KW-1185">Reference proteome</keyword>
<dbReference type="AlphaFoldDB" id="A0A4Z1PCJ2"/>
<name>A0A4Z1PCJ2_9PEZI</name>
<evidence type="ECO:0000313" key="2">
    <source>
        <dbReference type="Proteomes" id="UP000298493"/>
    </source>
</evidence>
<evidence type="ECO:0000313" key="1">
    <source>
        <dbReference type="EMBL" id="TID18843.1"/>
    </source>
</evidence>
<protein>
    <submittedName>
        <fullName evidence="1">Uncharacterized protein</fullName>
    </submittedName>
</protein>
<organism evidence="1 2">
    <name type="scientific">Venturia nashicola</name>
    <dbReference type="NCBI Taxonomy" id="86259"/>
    <lineage>
        <taxon>Eukaryota</taxon>
        <taxon>Fungi</taxon>
        <taxon>Dikarya</taxon>
        <taxon>Ascomycota</taxon>
        <taxon>Pezizomycotina</taxon>
        <taxon>Dothideomycetes</taxon>
        <taxon>Pleosporomycetidae</taxon>
        <taxon>Venturiales</taxon>
        <taxon>Venturiaceae</taxon>
        <taxon>Venturia</taxon>
    </lineage>
</organism>
<accession>A0A4Z1PCJ2</accession>
<sequence>MQFQNPSKGSWADLQDVKNWSPTFYFPMNPVTEKAQLCTGGATYLNRISSMAQNSRPDLGFLLDKLERQAKTVNFRSS</sequence>
<comment type="caution">
    <text evidence="1">The sequence shown here is derived from an EMBL/GenBank/DDBJ whole genome shotgun (WGS) entry which is preliminary data.</text>
</comment>